<evidence type="ECO:0000259" key="11">
    <source>
        <dbReference type="Pfam" id="PF02558"/>
    </source>
</evidence>
<evidence type="ECO:0000256" key="4">
    <source>
        <dbReference type="ARBA" id="ARBA00013014"/>
    </source>
</evidence>
<dbReference type="GO" id="GO:0005737">
    <property type="term" value="C:cytoplasm"/>
    <property type="evidence" value="ECO:0007669"/>
    <property type="project" value="TreeGrafter"/>
</dbReference>
<dbReference type="GO" id="GO:0015940">
    <property type="term" value="P:pantothenate biosynthetic process"/>
    <property type="evidence" value="ECO:0007669"/>
    <property type="project" value="UniProtKB-UniPathway"/>
</dbReference>
<proteinExistence type="inferred from homology"/>
<dbReference type="PANTHER" id="PTHR21708">
    <property type="entry name" value="PROBABLE 2-DEHYDROPANTOATE 2-REDUCTASE"/>
    <property type="match status" value="1"/>
</dbReference>
<dbReference type="InterPro" id="IPR008927">
    <property type="entry name" value="6-PGluconate_DH-like_C_sf"/>
</dbReference>
<evidence type="ECO:0000256" key="2">
    <source>
        <dbReference type="ARBA" id="ARBA00004994"/>
    </source>
</evidence>
<comment type="function">
    <text evidence="1">Catalyzes the NADPH-dependent reduction of ketopantoate into pantoic acid.</text>
</comment>
<keyword evidence="6" id="KW-0566">Pantothenate biosynthesis</keyword>
<evidence type="ECO:0000256" key="9">
    <source>
        <dbReference type="ARBA" id="ARBA00032024"/>
    </source>
</evidence>
<feature type="domain" description="Ketopantoate reductase C-terminal" evidence="12">
    <location>
        <begin position="203"/>
        <end position="321"/>
    </location>
</feature>
<dbReference type="Gene3D" id="3.40.50.720">
    <property type="entry name" value="NAD(P)-binding Rossmann-like Domain"/>
    <property type="match status" value="1"/>
</dbReference>
<feature type="domain" description="Ketopantoate reductase N-terminal" evidence="11">
    <location>
        <begin position="9"/>
        <end position="110"/>
    </location>
</feature>
<evidence type="ECO:0000313" key="13">
    <source>
        <dbReference type="EMBL" id="MBC2768997.1"/>
    </source>
</evidence>
<name>A0A842HL39_9BURK</name>
<dbReference type="AlphaFoldDB" id="A0A842HL39"/>
<dbReference type="RefSeq" id="WP_185778805.1">
    <property type="nucleotide sequence ID" value="NZ_JACJUU010000002.1"/>
</dbReference>
<evidence type="ECO:0000259" key="12">
    <source>
        <dbReference type="Pfam" id="PF08546"/>
    </source>
</evidence>
<keyword evidence="8" id="KW-0560">Oxidoreductase</keyword>
<comment type="pathway">
    <text evidence="2">Cofactor biosynthesis; (R)-pantothenate biosynthesis; (R)-pantoate from 3-methyl-2-oxobutanoate: step 2/2.</text>
</comment>
<evidence type="ECO:0000256" key="1">
    <source>
        <dbReference type="ARBA" id="ARBA00002919"/>
    </source>
</evidence>
<dbReference type="GO" id="GO:0008677">
    <property type="term" value="F:2-dehydropantoate 2-reductase activity"/>
    <property type="evidence" value="ECO:0007669"/>
    <property type="project" value="UniProtKB-EC"/>
</dbReference>
<dbReference type="Pfam" id="PF02558">
    <property type="entry name" value="ApbA"/>
    <property type="match status" value="1"/>
</dbReference>
<evidence type="ECO:0000256" key="10">
    <source>
        <dbReference type="ARBA" id="ARBA00048793"/>
    </source>
</evidence>
<gene>
    <name evidence="13" type="ORF">GTU67_03595</name>
</gene>
<evidence type="ECO:0000256" key="6">
    <source>
        <dbReference type="ARBA" id="ARBA00022655"/>
    </source>
</evidence>
<evidence type="ECO:0000256" key="5">
    <source>
        <dbReference type="ARBA" id="ARBA00019465"/>
    </source>
</evidence>
<comment type="similarity">
    <text evidence="3">Belongs to the ketopantoate reductase family.</text>
</comment>
<dbReference type="EMBL" id="JACJUU010000002">
    <property type="protein sequence ID" value="MBC2768997.1"/>
    <property type="molecule type" value="Genomic_DNA"/>
</dbReference>
<keyword evidence="14" id="KW-1185">Reference proteome</keyword>
<keyword evidence="7" id="KW-0521">NADP</keyword>
<dbReference type="NCBIfam" id="NF005089">
    <property type="entry name" value="PRK06522.1-4"/>
    <property type="match status" value="1"/>
</dbReference>
<dbReference type="InterPro" id="IPR036291">
    <property type="entry name" value="NAD(P)-bd_dom_sf"/>
</dbReference>
<sequence>MTESTSLKVCVVGAGAIGCTLAARLQAAGQPVNVLARGATLAALQTGGICLHDLDGEHRVNVNASDDCADFGVQDIVFVCTKAQALPALLPTLAPLLGDDTVVVPMVNGVPWWYFFAEGGRFDGQPVHAVDPSGALARAVPLAQVIGCVVFITAQALSPGVVRSVNPHLVVFGEPSGELTPRLERLRAMVERAGIEARGVDRIRDTLWTKILANLTSNPLSVVIGGTLDQLYSEPDIKQIVVKMLNEGLAVAAAYGARINFDPHTFLELAAGMGPVKTSMLQDYEKGLPLELAAIGDAVIELADRMNIPMPVSRDILALARFRGAHASKQ</sequence>
<evidence type="ECO:0000256" key="8">
    <source>
        <dbReference type="ARBA" id="ARBA00023002"/>
    </source>
</evidence>
<dbReference type="UniPathway" id="UPA00028">
    <property type="reaction ID" value="UER00004"/>
</dbReference>
<dbReference type="Gene3D" id="1.10.1040.10">
    <property type="entry name" value="N-(1-d-carboxylethyl)-l-norvaline Dehydrogenase, domain 2"/>
    <property type="match status" value="1"/>
</dbReference>
<dbReference type="InterPro" id="IPR013328">
    <property type="entry name" value="6PGD_dom2"/>
</dbReference>
<organism evidence="13 14">
    <name type="scientific">Pusillimonas minor</name>
    <dbReference type="NCBI Taxonomy" id="2697024"/>
    <lineage>
        <taxon>Bacteria</taxon>
        <taxon>Pseudomonadati</taxon>
        <taxon>Pseudomonadota</taxon>
        <taxon>Betaproteobacteria</taxon>
        <taxon>Burkholderiales</taxon>
        <taxon>Alcaligenaceae</taxon>
        <taxon>Pusillimonas</taxon>
    </lineage>
</organism>
<dbReference type="Proteomes" id="UP000545386">
    <property type="component" value="Unassembled WGS sequence"/>
</dbReference>
<dbReference type="InterPro" id="IPR051402">
    <property type="entry name" value="KPR-Related"/>
</dbReference>
<protein>
    <recommendedName>
        <fullName evidence="5">2-dehydropantoate 2-reductase</fullName>
        <ecNumber evidence="4">1.1.1.169</ecNumber>
    </recommendedName>
    <alternativeName>
        <fullName evidence="9">Ketopantoate reductase</fullName>
    </alternativeName>
</protein>
<dbReference type="InterPro" id="IPR013752">
    <property type="entry name" value="KPA_reductase"/>
</dbReference>
<comment type="catalytic activity">
    <reaction evidence="10">
        <text>(R)-pantoate + NADP(+) = 2-dehydropantoate + NADPH + H(+)</text>
        <dbReference type="Rhea" id="RHEA:16233"/>
        <dbReference type="ChEBI" id="CHEBI:11561"/>
        <dbReference type="ChEBI" id="CHEBI:15378"/>
        <dbReference type="ChEBI" id="CHEBI:15980"/>
        <dbReference type="ChEBI" id="CHEBI:57783"/>
        <dbReference type="ChEBI" id="CHEBI:58349"/>
        <dbReference type="EC" id="1.1.1.169"/>
    </reaction>
</comment>
<dbReference type="SUPFAM" id="SSF51735">
    <property type="entry name" value="NAD(P)-binding Rossmann-fold domains"/>
    <property type="match status" value="1"/>
</dbReference>
<evidence type="ECO:0000256" key="7">
    <source>
        <dbReference type="ARBA" id="ARBA00022857"/>
    </source>
</evidence>
<dbReference type="FunFam" id="3.40.50.720:FF:000307">
    <property type="entry name" value="2-dehydropantoate 2-reductase"/>
    <property type="match status" value="1"/>
</dbReference>
<dbReference type="EC" id="1.1.1.169" evidence="4"/>
<evidence type="ECO:0000256" key="3">
    <source>
        <dbReference type="ARBA" id="ARBA00007870"/>
    </source>
</evidence>
<dbReference type="InterPro" id="IPR013332">
    <property type="entry name" value="KPR_N"/>
</dbReference>
<dbReference type="PANTHER" id="PTHR21708:SF45">
    <property type="entry name" value="2-DEHYDROPANTOATE 2-REDUCTASE"/>
    <property type="match status" value="1"/>
</dbReference>
<dbReference type="Pfam" id="PF08546">
    <property type="entry name" value="ApbA_C"/>
    <property type="match status" value="1"/>
</dbReference>
<dbReference type="SUPFAM" id="SSF48179">
    <property type="entry name" value="6-phosphogluconate dehydrogenase C-terminal domain-like"/>
    <property type="match status" value="1"/>
</dbReference>
<accession>A0A842HL39</accession>
<reference evidence="13 14" key="1">
    <citation type="submission" date="2020-08" db="EMBL/GenBank/DDBJ databases">
        <title>Paraeoetvoesia sp. YC-7-48 draft genome sequence.</title>
        <authorList>
            <person name="Yao L."/>
        </authorList>
    </citation>
    <scope>NUCLEOTIDE SEQUENCE [LARGE SCALE GENOMIC DNA]</scope>
    <source>
        <strain evidence="14">YC-7-48</strain>
    </source>
</reference>
<evidence type="ECO:0000313" key="14">
    <source>
        <dbReference type="Proteomes" id="UP000545386"/>
    </source>
</evidence>
<comment type="caution">
    <text evidence="13">The sequence shown here is derived from an EMBL/GenBank/DDBJ whole genome shotgun (WGS) entry which is preliminary data.</text>
</comment>